<comment type="caution">
    <text evidence="3">The sequence shown here is derived from an EMBL/GenBank/DDBJ whole genome shotgun (WGS) entry which is preliminary data.</text>
</comment>
<evidence type="ECO:0000256" key="1">
    <source>
        <dbReference type="ARBA" id="ARBA00022723"/>
    </source>
</evidence>
<gene>
    <name evidence="3" type="ORF">M4L89_05455</name>
</gene>
<dbReference type="AlphaFoldDB" id="A0A9X4L8A7"/>
<sequence length="250" mass="29364">MTDYILVIHGMNKGKQNEVLHHFLEQLVSRNVRDYHIAFLESKNQSLEQVLDTRIQQGTKSFNIIPLLLFPAKHYLEDIPMILKLYENKYPHIKYKIAEPLGTHKLMTTLVKQKILFKVKSHPKIQHIILMAHGSERYRHPDIALWQLTQDCVVFEIPISMMTLYGDYNYRFNLLHYLKNNTDILIVPIFFYDGFLVNKAKHHIAQMNDGCNIHYTAAINFDPLLSTMITERIKQLEVFESVSNSTQLVR</sequence>
<dbReference type="EMBL" id="JAMBQA010000002">
    <property type="protein sequence ID" value="MDG0845664.1"/>
    <property type="molecule type" value="Genomic_DNA"/>
</dbReference>
<reference evidence="3" key="1">
    <citation type="submission" date="2022-05" db="EMBL/GenBank/DDBJ databases">
        <title>Comparative genomics of Staphylococcus equorum isolates.</title>
        <authorList>
            <person name="Luelf R.H."/>
        </authorList>
    </citation>
    <scope>NUCLEOTIDE SEQUENCE</scope>
    <source>
        <strain evidence="3">TMW 2.2497</strain>
    </source>
</reference>
<keyword evidence="2" id="KW-0456">Lyase</keyword>
<name>A0A9X4L8A7_9STAP</name>
<evidence type="ECO:0000256" key="2">
    <source>
        <dbReference type="ARBA" id="ARBA00023239"/>
    </source>
</evidence>
<keyword evidence="4" id="KW-1185">Reference proteome</keyword>
<dbReference type="Gene3D" id="3.40.50.1400">
    <property type="match status" value="2"/>
</dbReference>
<dbReference type="PANTHER" id="PTHR33542">
    <property type="entry name" value="SIROHYDROCHLORIN FERROCHELATASE, CHLOROPLASTIC"/>
    <property type="match status" value="1"/>
</dbReference>
<protein>
    <submittedName>
        <fullName evidence="3">Sirohydrochlorin chelatase</fullName>
    </submittedName>
</protein>
<dbReference type="InterPro" id="IPR050963">
    <property type="entry name" value="Sirohydro_Cobaltochel/CbiX"/>
</dbReference>
<evidence type="ECO:0000313" key="3">
    <source>
        <dbReference type="EMBL" id="MDG0845664.1"/>
    </source>
</evidence>
<accession>A0A9X4L8A7</accession>
<dbReference type="Proteomes" id="UP001152422">
    <property type="component" value="Unassembled WGS sequence"/>
</dbReference>
<dbReference type="GO" id="GO:0046872">
    <property type="term" value="F:metal ion binding"/>
    <property type="evidence" value="ECO:0007669"/>
    <property type="project" value="UniProtKB-KW"/>
</dbReference>
<evidence type="ECO:0000313" key="4">
    <source>
        <dbReference type="Proteomes" id="UP001152422"/>
    </source>
</evidence>
<proteinExistence type="predicted"/>
<dbReference type="RefSeq" id="WP_277583025.1">
    <property type="nucleotide sequence ID" value="NZ_JAMBPY010000002.1"/>
</dbReference>
<dbReference type="SUPFAM" id="SSF53800">
    <property type="entry name" value="Chelatase"/>
    <property type="match status" value="1"/>
</dbReference>
<dbReference type="CDD" id="cd03416">
    <property type="entry name" value="CbiX_SirB_N"/>
    <property type="match status" value="1"/>
</dbReference>
<dbReference type="InterPro" id="IPR002762">
    <property type="entry name" value="CbiX-like"/>
</dbReference>
<keyword evidence="1" id="KW-0479">Metal-binding</keyword>
<dbReference type="GO" id="GO:0016829">
    <property type="term" value="F:lyase activity"/>
    <property type="evidence" value="ECO:0007669"/>
    <property type="project" value="UniProtKB-KW"/>
</dbReference>
<dbReference type="Pfam" id="PF01903">
    <property type="entry name" value="CbiX"/>
    <property type="match status" value="1"/>
</dbReference>
<organism evidence="3 4">
    <name type="scientific">Staphylococcus equorum</name>
    <dbReference type="NCBI Taxonomy" id="246432"/>
    <lineage>
        <taxon>Bacteria</taxon>
        <taxon>Bacillati</taxon>
        <taxon>Bacillota</taxon>
        <taxon>Bacilli</taxon>
        <taxon>Bacillales</taxon>
        <taxon>Staphylococcaceae</taxon>
        <taxon>Staphylococcus</taxon>
    </lineage>
</organism>
<dbReference type="PANTHER" id="PTHR33542:SF3">
    <property type="entry name" value="SIROHYDROCHLORIN FERROCHELATASE, CHLOROPLASTIC"/>
    <property type="match status" value="1"/>
</dbReference>